<keyword evidence="1" id="KW-1133">Transmembrane helix</keyword>
<proteinExistence type="predicted"/>
<reference evidence="2 3" key="1">
    <citation type="submission" date="2017-01" db="EMBL/GenBank/DDBJ databases">
        <title>Bacillus cereus isolates.</title>
        <authorList>
            <person name="Beno S.M."/>
        </authorList>
    </citation>
    <scope>NUCLEOTIDE SEQUENCE [LARGE SCALE GENOMIC DNA]</scope>
    <source>
        <strain evidence="2 3">FSL H8-0485</strain>
    </source>
</reference>
<feature type="transmembrane region" description="Helical" evidence="1">
    <location>
        <begin position="40"/>
        <end position="58"/>
    </location>
</feature>
<gene>
    <name evidence="2" type="ORF">BW897_25540</name>
</gene>
<dbReference type="RefSeq" id="WP_078205420.1">
    <property type="nucleotide sequence ID" value="NZ_MUAJ01000037.1"/>
</dbReference>
<sequence length="183" mass="21687">MKEKGSNSIIVYCFGSYMNYMRRQYEIMGYRLPRAVTWRALGYFAAVEAGLVAFRFLPPFKWIFGDMIDQVWLMYYGVIPLFLVWGADKYKTDGKSLFSFVRSWITFRLRKHQSSRLVNLPKLKKHVFYGHVCVQHDVKDLPIVHSFSEEEANDIHTYDVTFLPQKEEVEYVENDEQTTNKAR</sequence>
<dbReference type="EMBL" id="MUAJ01000037">
    <property type="protein sequence ID" value="OOR09858.1"/>
    <property type="molecule type" value="Genomic_DNA"/>
</dbReference>
<dbReference type="Pfam" id="PF12648">
    <property type="entry name" value="TcpE"/>
    <property type="match status" value="1"/>
</dbReference>
<keyword evidence="1" id="KW-0812">Transmembrane</keyword>
<comment type="caution">
    <text evidence="2">The sequence shown here is derived from an EMBL/GenBank/DDBJ whole genome shotgun (WGS) entry which is preliminary data.</text>
</comment>
<dbReference type="Proteomes" id="UP000190906">
    <property type="component" value="Unassembled WGS sequence"/>
</dbReference>
<evidence type="ECO:0000256" key="1">
    <source>
        <dbReference type="SAM" id="Phobius"/>
    </source>
</evidence>
<keyword evidence="1" id="KW-0472">Membrane</keyword>
<feature type="transmembrane region" description="Helical" evidence="1">
    <location>
        <begin position="70"/>
        <end position="87"/>
    </location>
</feature>
<organism evidence="2 3">
    <name type="scientific">Bacillus cereus</name>
    <dbReference type="NCBI Taxonomy" id="1396"/>
    <lineage>
        <taxon>Bacteria</taxon>
        <taxon>Bacillati</taxon>
        <taxon>Bacillota</taxon>
        <taxon>Bacilli</taxon>
        <taxon>Bacillales</taxon>
        <taxon>Bacillaceae</taxon>
        <taxon>Bacillus</taxon>
        <taxon>Bacillus cereus group</taxon>
    </lineage>
</organism>
<name>A0A1S9TIN7_BACCE</name>
<dbReference type="AlphaFoldDB" id="A0A1S9TIN7"/>
<evidence type="ECO:0000313" key="3">
    <source>
        <dbReference type="Proteomes" id="UP000190906"/>
    </source>
</evidence>
<dbReference type="InterPro" id="IPR025608">
    <property type="entry name" value="TcpE"/>
</dbReference>
<evidence type="ECO:0000313" key="2">
    <source>
        <dbReference type="EMBL" id="OOR09858.1"/>
    </source>
</evidence>
<accession>A0A1S9TIN7</accession>
<protein>
    <submittedName>
        <fullName evidence="2">Conjugal transfer protein</fullName>
    </submittedName>
</protein>